<evidence type="ECO:0000256" key="1">
    <source>
        <dbReference type="ARBA" id="ARBA00009512"/>
    </source>
</evidence>
<dbReference type="GO" id="GO:0070181">
    <property type="term" value="F:small ribosomal subunit rRNA binding"/>
    <property type="evidence" value="ECO:0007669"/>
    <property type="project" value="TreeGrafter"/>
</dbReference>
<comment type="function">
    <text evidence="6 8">Binds together with bS18 to 16S ribosomal RNA.</text>
</comment>
<keyword evidence="10" id="KW-1185">Reference proteome</keyword>
<evidence type="ECO:0000256" key="7">
    <source>
        <dbReference type="ARBA" id="ARBA00035294"/>
    </source>
</evidence>
<dbReference type="Pfam" id="PF01250">
    <property type="entry name" value="Ribosomal_S6"/>
    <property type="match status" value="1"/>
</dbReference>
<dbReference type="GO" id="GO:0006412">
    <property type="term" value="P:translation"/>
    <property type="evidence" value="ECO:0007669"/>
    <property type="project" value="UniProtKB-UniRule"/>
</dbReference>
<dbReference type="InterPro" id="IPR020814">
    <property type="entry name" value="Ribosomal_S6_plastid/chlpt"/>
</dbReference>
<dbReference type="AlphaFoldDB" id="A0A0H5BX21"/>
<evidence type="ECO:0000256" key="4">
    <source>
        <dbReference type="ARBA" id="ARBA00022980"/>
    </source>
</evidence>
<keyword evidence="2 8" id="KW-0699">rRNA-binding</keyword>
<dbReference type="Gene3D" id="3.30.70.60">
    <property type="match status" value="1"/>
</dbReference>
<proteinExistence type="inferred from homology"/>
<evidence type="ECO:0000313" key="9">
    <source>
        <dbReference type="EMBL" id="CEN32139.1"/>
    </source>
</evidence>
<evidence type="ECO:0000256" key="6">
    <source>
        <dbReference type="ARBA" id="ARBA00035104"/>
    </source>
</evidence>
<dbReference type="GO" id="GO:0022627">
    <property type="term" value="C:cytosolic small ribosomal subunit"/>
    <property type="evidence" value="ECO:0007669"/>
    <property type="project" value="TreeGrafter"/>
</dbReference>
<dbReference type="InterPro" id="IPR014717">
    <property type="entry name" value="Transl_elong_EF1B/ribsomal_bS6"/>
</dbReference>
<dbReference type="PROSITE" id="PS01048">
    <property type="entry name" value="RIBOSOMAL_S6"/>
    <property type="match status" value="1"/>
</dbReference>
<dbReference type="InterPro" id="IPR020815">
    <property type="entry name" value="Ribosomal_bS6_CS"/>
</dbReference>
<protein>
    <recommendedName>
        <fullName evidence="7 8">Small ribosomal subunit protein bS6</fullName>
    </recommendedName>
</protein>
<dbReference type="CDD" id="cd00473">
    <property type="entry name" value="bS6"/>
    <property type="match status" value="1"/>
</dbReference>
<keyword evidence="4 8" id="KW-0689">Ribosomal protein</keyword>
<dbReference type="HAMAP" id="MF_00360">
    <property type="entry name" value="Ribosomal_bS6"/>
    <property type="match status" value="1"/>
</dbReference>
<sequence>MRHYEIVFIIHPDGFGKIDSIVKNCLSIINIDNGVVHRLENWGCRRLAYPIKNVYKAYYILLNVEVLIETLNKLKKFFFFNEEIIRNMVIRVKFAITESSPIMNIVKKEQNEKF</sequence>
<gene>
    <name evidence="8 9" type="primary">rpsF</name>
    <name evidence="9" type="ORF">WEOB_186</name>
</gene>
<evidence type="ECO:0000256" key="5">
    <source>
        <dbReference type="ARBA" id="ARBA00023274"/>
    </source>
</evidence>
<evidence type="ECO:0000256" key="8">
    <source>
        <dbReference type="HAMAP-Rule" id="MF_00360"/>
    </source>
</evidence>
<dbReference type="Proteomes" id="UP000242753">
    <property type="component" value="Chromosome I"/>
</dbReference>
<evidence type="ECO:0000256" key="2">
    <source>
        <dbReference type="ARBA" id="ARBA00022730"/>
    </source>
</evidence>
<dbReference type="NCBIfam" id="TIGR00166">
    <property type="entry name" value="S6"/>
    <property type="match status" value="1"/>
</dbReference>
<comment type="similarity">
    <text evidence="1 8">Belongs to the bacterial ribosomal protein bS6 family.</text>
</comment>
<evidence type="ECO:0000256" key="3">
    <source>
        <dbReference type="ARBA" id="ARBA00022884"/>
    </source>
</evidence>
<dbReference type="SUPFAM" id="SSF54995">
    <property type="entry name" value="Ribosomal protein S6"/>
    <property type="match status" value="1"/>
</dbReference>
<dbReference type="InterPro" id="IPR035980">
    <property type="entry name" value="Ribosomal_bS6_sf"/>
</dbReference>
<dbReference type="InterPro" id="IPR000529">
    <property type="entry name" value="Ribosomal_bS6"/>
</dbReference>
<dbReference type="PANTHER" id="PTHR21011">
    <property type="entry name" value="MITOCHONDRIAL 28S RIBOSOMAL PROTEIN S6"/>
    <property type="match status" value="1"/>
</dbReference>
<dbReference type="KEGG" id="wca:WEOB_186"/>
<organism evidence="9 10">
    <name type="scientific">Candidatus Westeberhardia cardiocondylae</name>
    <dbReference type="NCBI Taxonomy" id="1594731"/>
    <lineage>
        <taxon>Bacteria</taxon>
        <taxon>Pseudomonadati</taxon>
        <taxon>Pseudomonadota</taxon>
        <taxon>Gammaproteobacteria</taxon>
        <taxon>Enterobacterales</taxon>
        <taxon>Enterobacteriaceae</taxon>
        <taxon>ant endosymbionts</taxon>
        <taxon>Candidatus Westeberhardia</taxon>
    </lineage>
</organism>
<dbReference type="STRING" id="1594731.WEOB_186"/>
<dbReference type="EMBL" id="LN774881">
    <property type="protein sequence ID" value="CEN32139.1"/>
    <property type="molecule type" value="Genomic_DNA"/>
</dbReference>
<name>A0A0H5BX21_9ENTR</name>
<dbReference type="RefSeq" id="WP_281264032.1">
    <property type="nucleotide sequence ID" value="NZ_LN774881.1"/>
</dbReference>
<evidence type="ECO:0000313" key="10">
    <source>
        <dbReference type="Proteomes" id="UP000242753"/>
    </source>
</evidence>
<reference evidence="10" key="1">
    <citation type="submission" date="2015-01" db="EMBL/GenBank/DDBJ databases">
        <authorList>
            <person name="Manzano-Marin A."/>
            <person name="Manzano-Marin A."/>
        </authorList>
    </citation>
    <scope>NUCLEOTIDE SEQUENCE [LARGE SCALE GENOMIC DNA]</scope>
    <source>
        <strain evidence="10">obscurior</strain>
    </source>
</reference>
<keyword evidence="3 8" id="KW-0694">RNA-binding</keyword>
<dbReference type="GO" id="GO:0003735">
    <property type="term" value="F:structural constituent of ribosome"/>
    <property type="evidence" value="ECO:0007669"/>
    <property type="project" value="InterPro"/>
</dbReference>
<keyword evidence="5 8" id="KW-0687">Ribonucleoprotein</keyword>
<dbReference type="PANTHER" id="PTHR21011:SF1">
    <property type="entry name" value="SMALL RIBOSOMAL SUBUNIT PROTEIN BS6M"/>
    <property type="match status" value="1"/>
</dbReference>
<accession>A0A0H5BX21</accession>